<dbReference type="InterPro" id="IPR055679">
    <property type="entry name" value="DUF7255"/>
</dbReference>
<dbReference type="Proteomes" id="UP000309133">
    <property type="component" value="Unassembled WGS sequence"/>
</dbReference>
<reference evidence="1 2" key="1">
    <citation type="submission" date="2019-04" db="EMBL/GenBank/DDBJ databases">
        <authorList>
            <person name="Jiang L."/>
        </authorList>
    </citation>
    <scope>NUCLEOTIDE SEQUENCE [LARGE SCALE GENOMIC DNA]</scope>
    <source>
        <strain evidence="1 2">YIM 131853</strain>
    </source>
</reference>
<evidence type="ECO:0000313" key="1">
    <source>
        <dbReference type="EMBL" id="THG33231.1"/>
    </source>
</evidence>
<dbReference type="Pfam" id="PF23913">
    <property type="entry name" value="DUF7255"/>
    <property type="match status" value="1"/>
</dbReference>
<dbReference type="RefSeq" id="WP_136426012.1">
    <property type="nucleotide sequence ID" value="NZ_SSSM01000001.1"/>
</dbReference>
<dbReference type="OrthoDB" id="4619215at2"/>
<dbReference type="EMBL" id="SSSM01000001">
    <property type="protein sequence ID" value="THG33231.1"/>
    <property type="molecule type" value="Genomic_DNA"/>
</dbReference>
<protein>
    <submittedName>
        <fullName evidence="1">Uncharacterized protein</fullName>
    </submittedName>
</protein>
<gene>
    <name evidence="1" type="ORF">E6C64_02430</name>
</gene>
<organism evidence="1 2">
    <name type="scientific">Naasia lichenicola</name>
    <dbReference type="NCBI Taxonomy" id="2565933"/>
    <lineage>
        <taxon>Bacteria</taxon>
        <taxon>Bacillati</taxon>
        <taxon>Actinomycetota</taxon>
        <taxon>Actinomycetes</taxon>
        <taxon>Micrococcales</taxon>
        <taxon>Microbacteriaceae</taxon>
        <taxon>Naasia</taxon>
    </lineage>
</organism>
<name>A0A4S4FSF3_9MICO</name>
<proteinExistence type="predicted"/>
<keyword evidence="2" id="KW-1185">Reference proteome</keyword>
<comment type="caution">
    <text evidence="1">The sequence shown here is derived from an EMBL/GenBank/DDBJ whole genome shotgun (WGS) entry which is preliminary data.</text>
</comment>
<dbReference type="AlphaFoldDB" id="A0A4S4FSF3"/>
<evidence type="ECO:0000313" key="2">
    <source>
        <dbReference type="Proteomes" id="UP000309133"/>
    </source>
</evidence>
<accession>A0A4S4FSF3</accession>
<sequence>MGQRATALEKLLVHAGLESTGASASFRMSDFREGQRDLAHRIFVFLGGVDERFEAITGPGQWDLTFTGGMVIELDEEQHFNRYRLETLTLLTQLGLPWEDAYESYCIAMEGRCARSGGWWSNPSAERLFGPSDEPGTFAGLGAARWKQRAFNDALKDIHETQLISRVSIYDEIEGRRLDSILKAEDFEWADRVLAFVRSRQKRAAVWEQLEEPEFVWNPENYDSPA</sequence>